<accession>A0A2W4WDC0</accession>
<reference evidence="1 2" key="2">
    <citation type="submission" date="2018-06" db="EMBL/GenBank/DDBJ databases">
        <title>Metagenomic assembly of (sub)arctic Cyanobacteria and their associated microbiome from non-axenic cultures.</title>
        <authorList>
            <person name="Baurain D."/>
        </authorList>
    </citation>
    <scope>NUCLEOTIDE SEQUENCE [LARGE SCALE GENOMIC DNA]</scope>
    <source>
        <strain evidence="1">ULC129bin1</strain>
    </source>
</reference>
<reference evidence="2" key="1">
    <citation type="submission" date="2018-04" db="EMBL/GenBank/DDBJ databases">
        <authorList>
            <person name="Cornet L."/>
        </authorList>
    </citation>
    <scope>NUCLEOTIDE SEQUENCE [LARGE SCALE GENOMIC DNA]</scope>
</reference>
<proteinExistence type="predicted"/>
<dbReference type="Proteomes" id="UP000249354">
    <property type="component" value="Unassembled WGS sequence"/>
</dbReference>
<dbReference type="EMBL" id="QBMC01000030">
    <property type="protein sequence ID" value="PZO20395.1"/>
    <property type="molecule type" value="Genomic_DNA"/>
</dbReference>
<comment type="caution">
    <text evidence="1">The sequence shown here is derived from an EMBL/GenBank/DDBJ whole genome shotgun (WGS) entry which is preliminary data.</text>
</comment>
<evidence type="ECO:0000313" key="1">
    <source>
        <dbReference type="EMBL" id="PZO20395.1"/>
    </source>
</evidence>
<sequence>MYSNSRENSLFSGQIWFDVAENIKQKLKAEVASIDGDRLLNTSVDDLCDYLVEKYSIDIPTLRRDEILADQRETQIDVRNMPNSFARYTGYAAPVPGIEVEILVPFDGDGSVFKIQPTSWTSMPLIASVLSGNLSMVSRGTNLSAGEIRTNTDRTLDGIESYLATIRRDAASLTLALQSIARQSIEKRRQSLLSNQNLVASLGFNLRERTDTPKTYTALEVRRKITPKPPAASTKPYEPEPTLDLANYDHILAVIQSMVTVMERSPSAFVSMDEEALRTHFLVQLNGHYDGQATGETFNYEGKTDILIRSDGKNIFIGECKFWSGAKKLTETIDQLLGYSSWRDTKVAIIIFSRNKDFSNVLSVLDETTKSHPNFKRTLGQQSETSFRYVFAHRDDPNREMILTAMAFDVPK</sequence>
<evidence type="ECO:0000313" key="2">
    <source>
        <dbReference type="Proteomes" id="UP000249354"/>
    </source>
</evidence>
<name>A0A2W4WDC0_9CYAN</name>
<gene>
    <name evidence="1" type="ORF">DCF25_06650</name>
</gene>
<dbReference type="AlphaFoldDB" id="A0A2W4WDC0"/>
<protein>
    <submittedName>
        <fullName evidence="1">Uncharacterized protein</fullName>
    </submittedName>
</protein>
<organism evidence="1 2">
    <name type="scientific">Leptolyngbya foveolarum</name>
    <dbReference type="NCBI Taxonomy" id="47253"/>
    <lineage>
        <taxon>Bacteria</taxon>
        <taxon>Bacillati</taxon>
        <taxon>Cyanobacteriota</taxon>
        <taxon>Cyanophyceae</taxon>
        <taxon>Leptolyngbyales</taxon>
        <taxon>Leptolyngbyaceae</taxon>
        <taxon>Leptolyngbya group</taxon>
        <taxon>Leptolyngbya</taxon>
    </lineage>
</organism>